<gene>
    <name evidence="2" type="ORF">NP589_19570</name>
</gene>
<name>A0ABT1TXY1_9GAMM</name>
<dbReference type="InterPro" id="IPR029016">
    <property type="entry name" value="GAF-like_dom_sf"/>
</dbReference>
<accession>A0ABT1TXY1</accession>
<evidence type="ECO:0000259" key="1">
    <source>
        <dbReference type="Pfam" id="PF13185"/>
    </source>
</evidence>
<feature type="non-terminal residue" evidence="2">
    <location>
        <position position="182"/>
    </location>
</feature>
<feature type="domain" description="GAF" evidence="1">
    <location>
        <begin position="33"/>
        <end position="176"/>
    </location>
</feature>
<dbReference type="EMBL" id="JANIBL010000081">
    <property type="protein sequence ID" value="MCQ8119630.1"/>
    <property type="molecule type" value="Genomic_DNA"/>
</dbReference>
<dbReference type="Proteomes" id="UP001524570">
    <property type="component" value="Unassembled WGS sequence"/>
</dbReference>
<keyword evidence="3" id="KW-1185">Reference proteome</keyword>
<evidence type="ECO:0000313" key="2">
    <source>
        <dbReference type="EMBL" id="MCQ8119630.1"/>
    </source>
</evidence>
<sequence>MTTNAHPSTERLQQLNRMYRTISRCNRYMIRAEDEQTLAQDFCSVMVEEGRYRMAWVGYAESDEARSIRLIAYAGLENGYLENLNLTWADTDRGSGPGARCIREQTIQVTRDIANDPQFVFWREEAAKRGYASSIALPLKIGAGTIGFLGMYSERGDAFDEEEIGLLTEAADDLAYGITVLR</sequence>
<dbReference type="Gene3D" id="3.30.450.40">
    <property type="match status" value="1"/>
</dbReference>
<evidence type="ECO:0000313" key="3">
    <source>
        <dbReference type="Proteomes" id="UP001524570"/>
    </source>
</evidence>
<reference evidence="2 3" key="1">
    <citation type="submission" date="2022-07" db="EMBL/GenBank/DDBJ databases">
        <title>Methylomonas rivi sp. nov., Methylomonas rosea sp. nov., Methylomonas aureus sp. nov. and Methylomonas subterranea sp. nov., four novel methanotrophs isolated from a freshwater creek and the deep terrestrial subsurface.</title>
        <authorList>
            <person name="Abin C."/>
            <person name="Sankaranarayanan K."/>
            <person name="Garner C."/>
            <person name="Sindelar R."/>
            <person name="Kotary K."/>
            <person name="Garner R."/>
            <person name="Barclay S."/>
            <person name="Lawson P."/>
            <person name="Krumholz L."/>
        </authorList>
    </citation>
    <scope>NUCLEOTIDE SEQUENCE [LARGE SCALE GENOMIC DNA]</scope>
    <source>
        <strain evidence="2 3">WSC-7</strain>
    </source>
</reference>
<comment type="caution">
    <text evidence="2">The sequence shown here is derived from an EMBL/GenBank/DDBJ whole genome shotgun (WGS) entry which is preliminary data.</text>
</comment>
<dbReference type="Pfam" id="PF13185">
    <property type="entry name" value="GAF_2"/>
    <property type="match status" value="1"/>
</dbReference>
<organism evidence="2 3">
    <name type="scientific">Methylomonas rosea</name>
    <dbReference type="NCBI Taxonomy" id="2952227"/>
    <lineage>
        <taxon>Bacteria</taxon>
        <taxon>Pseudomonadati</taxon>
        <taxon>Pseudomonadota</taxon>
        <taxon>Gammaproteobacteria</taxon>
        <taxon>Methylococcales</taxon>
        <taxon>Methylococcaceae</taxon>
        <taxon>Methylomonas</taxon>
    </lineage>
</organism>
<dbReference type="RefSeq" id="WP_256608475.1">
    <property type="nucleotide sequence ID" value="NZ_JANIBL010000081.1"/>
</dbReference>
<dbReference type="SUPFAM" id="SSF55781">
    <property type="entry name" value="GAF domain-like"/>
    <property type="match status" value="1"/>
</dbReference>
<proteinExistence type="predicted"/>
<dbReference type="InterPro" id="IPR003018">
    <property type="entry name" value="GAF"/>
</dbReference>
<protein>
    <submittedName>
        <fullName evidence="2">GAF domain-containing protein</fullName>
    </submittedName>
</protein>